<protein>
    <recommendedName>
        <fullName evidence="5">Trp biosynthesis associated, transmembrane protein, Oprn/Chp</fullName>
    </recommendedName>
</protein>
<name>A0ABT0JY85_9ACTN</name>
<feature type="transmembrane region" description="Helical" evidence="2">
    <location>
        <begin position="159"/>
        <end position="177"/>
    </location>
</feature>
<accession>A0ABT0JY85</accession>
<feature type="region of interest" description="Disordered" evidence="1">
    <location>
        <begin position="1"/>
        <end position="36"/>
    </location>
</feature>
<feature type="region of interest" description="Disordered" evidence="1">
    <location>
        <begin position="255"/>
        <end position="275"/>
    </location>
</feature>
<feature type="transmembrane region" description="Helical" evidence="2">
    <location>
        <begin position="117"/>
        <end position="139"/>
    </location>
</feature>
<keyword evidence="4" id="KW-1185">Reference proteome</keyword>
<comment type="caution">
    <text evidence="3">The sequence shown here is derived from an EMBL/GenBank/DDBJ whole genome shotgun (WGS) entry which is preliminary data.</text>
</comment>
<dbReference type="RefSeq" id="WP_248824753.1">
    <property type="nucleotide sequence ID" value="NZ_JALKFT010000010.1"/>
</dbReference>
<gene>
    <name evidence="3" type="ORF">MXD59_12075</name>
</gene>
<evidence type="ECO:0000256" key="1">
    <source>
        <dbReference type="SAM" id="MobiDB-lite"/>
    </source>
</evidence>
<organism evidence="3 4">
    <name type="scientific">Frankia umida</name>
    <dbReference type="NCBI Taxonomy" id="573489"/>
    <lineage>
        <taxon>Bacteria</taxon>
        <taxon>Bacillati</taxon>
        <taxon>Actinomycetota</taxon>
        <taxon>Actinomycetes</taxon>
        <taxon>Frankiales</taxon>
        <taxon>Frankiaceae</taxon>
        <taxon>Frankia</taxon>
    </lineage>
</organism>
<feature type="transmembrane region" description="Helical" evidence="2">
    <location>
        <begin position="222"/>
        <end position="244"/>
    </location>
</feature>
<keyword evidence="2" id="KW-1133">Transmembrane helix</keyword>
<evidence type="ECO:0000313" key="4">
    <source>
        <dbReference type="Proteomes" id="UP001201873"/>
    </source>
</evidence>
<feature type="region of interest" description="Disordered" evidence="1">
    <location>
        <begin position="86"/>
        <end position="109"/>
    </location>
</feature>
<dbReference type="EMBL" id="JALKFT010000010">
    <property type="protein sequence ID" value="MCK9876502.1"/>
    <property type="molecule type" value="Genomic_DNA"/>
</dbReference>
<feature type="transmembrane region" description="Helical" evidence="2">
    <location>
        <begin position="184"/>
        <end position="202"/>
    </location>
</feature>
<keyword evidence="2" id="KW-0472">Membrane</keyword>
<evidence type="ECO:0008006" key="5">
    <source>
        <dbReference type="Google" id="ProtNLM"/>
    </source>
</evidence>
<reference evidence="3 4" key="1">
    <citation type="submission" date="2022-04" db="EMBL/GenBank/DDBJ databases">
        <title>Genome diversity in the genus Frankia.</title>
        <authorList>
            <person name="Carlos-Shanley C."/>
            <person name="Hahn D."/>
        </authorList>
    </citation>
    <scope>NUCLEOTIDE SEQUENCE [LARGE SCALE GENOMIC DNA]</scope>
    <source>
        <strain evidence="3 4">Ag45/Mut15</strain>
    </source>
</reference>
<proteinExistence type="predicted"/>
<sequence length="275" mass="28316">MTDQPRSPWARPTAPAHIDQPGRPASVADTPEGGGDRAAQVAADLRAWRARAAATANPVWARDGAAETRGPDWVNVATPLIAAPWELPTTGEDGSGAPPAATERLGETRPAARRRGLLAGPVAMGAGLGVIVASGMSWATVRAYGFIEFSLRGTDPGQHGRLTVLLGILAVLAGLLLTGRRAQWGRLLASVAGLMVAVTAIIDLTRLGGSGPFEDSGLDASVTVGPGVWLVLVCGLLVSAAGIAKPRAYRRRPPSGGLPGAGMWGHDSNHDHQAR</sequence>
<dbReference type="Proteomes" id="UP001201873">
    <property type="component" value="Unassembled WGS sequence"/>
</dbReference>
<evidence type="ECO:0000313" key="3">
    <source>
        <dbReference type="EMBL" id="MCK9876502.1"/>
    </source>
</evidence>
<evidence type="ECO:0000256" key="2">
    <source>
        <dbReference type="SAM" id="Phobius"/>
    </source>
</evidence>
<keyword evidence="2" id="KW-0812">Transmembrane</keyword>